<feature type="signal peptide" evidence="1">
    <location>
        <begin position="1"/>
        <end position="17"/>
    </location>
</feature>
<evidence type="ECO:0000259" key="2">
    <source>
        <dbReference type="Pfam" id="PF06439"/>
    </source>
</evidence>
<proteinExistence type="predicted"/>
<evidence type="ECO:0000313" key="4">
    <source>
        <dbReference type="Proteomes" id="UP000603141"/>
    </source>
</evidence>
<comment type="caution">
    <text evidence="3">The sequence shown here is derived from an EMBL/GenBank/DDBJ whole genome shotgun (WGS) entry which is preliminary data.</text>
</comment>
<sequence length="321" mass="35207">MKFIFSLLPLVPLALSAAEHKAYTDPSSTDKDFTIQGEYSGEMNGKKTGIQIIAKGDGKFEAVGYQGGLPGDGWNGKKDKVMHAEGSREEGATTVVFKGDGLNGEADGVKFFTHKRDRHGKEIELARVDRKSPTLGEKPPEGAIVLFGEGKNDFTGSSVTEDGLLTQGATSTEKFNDFTLHIEFRLPYMPDASGQERGNSGLYLQGRYEVQMLDSFGLEGKDNECGGIYQVSEPDVNMCFSPLTWQTYDVEFKAAKFDRKGEKKSNAEVTIKHNGVIIHKDLELPGVTGGAMSKESAEPGPIYLQNHGNPVRYRNIWVIKK</sequence>
<organism evidence="3 4">
    <name type="scientific">Luteolibacter pohnpeiensis</name>
    <dbReference type="NCBI Taxonomy" id="454153"/>
    <lineage>
        <taxon>Bacteria</taxon>
        <taxon>Pseudomonadati</taxon>
        <taxon>Verrucomicrobiota</taxon>
        <taxon>Verrucomicrobiia</taxon>
        <taxon>Verrucomicrobiales</taxon>
        <taxon>Verrucomicrobiaceae</taxon>
        <taxon>Luteolibacter</taxon>
    </lineage>
</organism>
<dbReference type="AlphaFoldDB" id="A0A934VVE0"/>
<gene>
    <name evidence="3" type="ORF">JIN85_03340</name>
</gene>
<evidence type="ECO:0000256" key="1">
    <source>
        <dbReference type="SAM" id="SignalP"/>
    </source>
</evidence>
<dbReference type="PANTHER" id="PTHR33546:SF1">
    <property type="entry name" value="LARGE, MULTIFUNCTIONAL SECRETED PROTEIN"/>
    <property type="match status" value="1"/>
</dbReference>
<dbReference type="PANTHER" id="PTHR33546">
    <property type="entry name" value="LARGE, MULTIFUNCTIONAL SECRETED PROTEIN-RELATED"/>
    <property type="match status" value="1"/>
</dbReference>
<dbReference type="InterPro" id="IPR010496">
    <property type="entry name" value="AL/BT2_dom"/>
</dbReference>
<keyword evidence="1" id="KW-0732">Signal</keyword>
<protein>
    <submittedName>
        <fullName evidence="3">DUF1080 domain-containing protein</fullName>
    </submittedName>
</protein>
<reference evidence="3" key="1">
    <citation type="submission" date="2021-01" db="EMBL/GenBank/DDBJ databases">
        <title>Modified the classification status of verrucomicrobia.</title>
        <authorList>
            <person name="Feng X."/>
        </authorList>
    </citation>
    <scope>NUCLEOTIDE SEQUENCE</scope>
    <source>
        <strain evidence="3">KCTC 22041</strain>
    </source>
</reference>
<name>A0A934VVE0_9BACT</name>
<feature type="chain" id="PRO_5037855157" evidence="1">
    <location>
        <begin position="18"/>
        <end position="321"/>
    </location>
</feature>
<dbReference type="GO" id="GO:0016787">
    <property type="term" value="F:hydrolase activity"/>
    <property type="evidence" value="ECO:0007669"/>
    <property type="project" value="InterPro"/>
</dbReference>
<accession>A0A934VVE0</accession>
<dbReference type="Proteomes" id="UP000603141">
    <property type="component" value="Unassembled WGS sequence"/>
</dbReference>
<dbReference type="EMBL" id="JAENIJ010000004">
    <property type="protein sequence ID" value="MBK1881434.1"/>
    <property type="molecule type" value="Genomic_DNA"/>
</dbReference>
<evidence type="ECO:0000313" key="3">
    <source>
        <dbReference type="EMBL" id="MBK1881434.1"/>
    </source>
</evidence>
<dbReference type="Gene3D" id="2.60.120.560">
    <property type="entry name" value="Exo-inulinase, domain 1"/>
    <property type="match status" value="1"/>
</dbReference>
<feature type="domain" description="3-keto-alpha-glucoside-1,2-lyase/3-keto-2-hydroxy-glucal hydratase" evidence="2">
    <location>
        <begin position="153"/>
        <end position="318"/>
    </location>
</feature>
<keyword evidence="4" id="KW-1185">Reference proteome</keyword>
<dbReference type="RefSeq" id="WP_200267642.1">
    <property type="nucleotide sequence ID" value="NZ_JAENIJ010000004.1"/>
</dbReference>
<dbReference type="Pfam" id="PF06439">
    <property type="entry name" value="3keto-disac_hyd"/>
    <property type="match status" value="1"/>
</dbReference>